<comment type="similarity">
    <text evidence="1">Belongs to the PPP4R2 family.</text>
</comment>
<dbReference type="EMBL" id="CP119964">
    <property type="protein sequence ID" value="WFD40630.1"/>
    <property type="molecule type" value="Genomic_DNA"/>
</dbReference>
<dbReference type="Proteomes" id="UP001217754">
    <property type="component" value="Chromosome 7"/>
</dbReference>
<feature type="compositionally biased region" description="Basic and acidic residues" evidence="2">
    <location>
        <begin position="275"/>
        <end position="290"/>
    </location>
</feature>
<evidence type="ECO:0000256" key="1">
    <source>
        <dbReference type="ARBA" id="ARBA00009207"/>
    </source>
</evidence>
<dbReference type="PANTHER" id="PTHR16487:SF0">
    <property type="entry name" value="PROTEIN PHOSPHATASE 4 REGULATORY SUBUNIT 2-RELATED"/>
    <property type="match status" value="1"/>
</dbReference>
<dbReference type="Pfam" id="PF09184">
    <property type="entry name" value="PPP4R2"/>
    <property type="match status" value="1"/>
</dbReference>
<name>A0AAF0F0R3_9BASI</name>
<evidence type="ECO:0000256" key="2">
    <source>
        <dbReference type="SAM" id="MobiDB-lite"/>
    </source>
</evidence>
<evidence type="ECO:0000313" key="4">
    <source>
        <dbReference type="Proteomes" id="UP001217754"/>
    </source>
</evidence>
<dbReference type="GO" id="GO:0005634">
    <property type="term" value="C:nucleus"/>
    <property type="evidence" value="ECO:0007669"/>
    <property type="project" value="TreeGrafter"/>
</dbReference>
<feature type="region of interest" description="Disordered" evidence="2">
    <location>
        <begin position="217"/>
        <end position="290"/>
    </location>
</feature>
<dbReference type="GO" id="GO:0019888">
    <property type="term" value="F:protein phosphatase regulator activity"/>
    <property type="evidence" value="ECO:0007669"/>
    <property type="project" value="InterPro"/>
</dbReference>
<evidence type="ECO:0000313" key="3">
    <source>
        <dbReference type="EMBL" id="WFD40630.1"/>
    </source>
</evidence>
<dbReference type="GO" id="GO:0030289">
    <property type="term" value="C:protein phosphatase 4 complex"/>
    <property type="evidence" value="ECO:0007669"/>
    <property type="project" value="InterPro"/>
</dbReference>
<dbReference type="GeneID" id="85227269"/>
<dbReference type="RefSeq" id="XP_060123527.1">
    <property type="nucleotide sequence ID" value="XM_060267544.1"/>
</dbReference>
<gene>
    <name evidence="3" type="ORF">MJAP1_003618</name>
</gene>
<organism evidence="3 4">
    <name type="scientific">Malassezia japonica</name>
    <dbReference type="NCBI Taxonomy" id="223818"/>
    <lineage>
        <taxon>Eukaryota</taxon>
        <taxon>Fungi</taxon>
        <taxon>Dikarya</taxon>
        <taxon>Basidiomycota</taxon>
        <taxon>Ustilaginomycotina</taxon>
        <taxon>Malasseziomycetes</taxon>
        <taxon>Malasseziales</taxon>
        <taxon>Malasseziaceae</taxon>
        <taxon>Malassezia</taxon>
    </lineage>
</organism>
<dbReference type="AlphaFoldDB" id="A0AAF0F0R3"/>
<keyword evidence="4" id="KW-1185">Reference proteome</keyword>
<accession>A0AAF0F0R3</accession>
<proteinExistence type="inferred from homology"/>
<protein>
    <submittedName>
        <fullName evidence="3">Uncharacterized protein</fullName>
    </submittedName>
</protein>
<reference evidence="3" key="1">
    <citation type="submission" date="2023-03" db="EMBL/GenBank/DDBJ databases">
        <title>Mating type loci evolution in Malassezia.</title>
        <authorList>
            <person name="Coelho M.A."/>
        </authorList>
    </citation>
    <scope>NUCLEOTIDE SEQUENCE</scope>
    <source>
        <strain evidence="3">CBS 9431</strain>
    </source>
</reference>
<dbReference type="GO" id="GO:0005737">
    <property type="term" value="C:cytoplasm"/>
    <property type="evidence" value="ECO:0007669"/>
    <property type="project" value="TreeGrafter"/>
</dbReference>
<dbReference type="PANTHER" id="PTHR16487">
    <property type="entry name" value="PPP4R2-RELATED PROTEIN"/>
    <property type="match status" value="1"/>
</dbReference>
<dbReference type="InterPro" id="IPR015267">
    <property type="entry name" value="PPP4R2"/>
</dbReference>
<sequence>MSKASALREDQRALLKQYAEQTADPSTLAQWPALREAIQAQIALNARAFAVAPPPTLHRAAPLAELLREEAQSEEAPSQAARELLLEEHDISASDTQDFYPARTAPPNGTWDVPLDGDALEKEEQVVFRMLDEFDAAPPSTMQRLAELVLKPKQHYRTRAKYLAALERVLAVSSSLNSYEGEEEEEESAFPFRGAAEAEAEPIFSPIPFLHQGNENTEAAQRAETAAQRPVPADDQAVYRVPDGRVDELDTADAQESHGGVADEVQPMSAATSLPEEKESLAKRQRSSDV</sequence>
<feature type="compositionally biased region" description="Low complexity" evidence="2">
    <location>
        <begin position="217"/>
        <end position="229"/>
    </location>
</feature>